<keyword evidence="4" id="KW-1185">Reference proteome</keyword>
<dbReference type="Proteomes" id="UP000274756">
    <property type="component" value="Unassembled WGS sequence"/>
</dbReference>
<dbReference type="EMBL" id="UYYG01001169">
    <property type="protein sequence ID" value="VDN58538.1"/>
    <property type="molecule type" value="Genomic_DNA"/>
</dbReference>
<evidence type="ECO:0000313" key="5">
    <source>
        <dbReference type="WBParaSite" id="DME_0000462801-mRNA-1"/>
    </source>
</evidence>
<organism evidence="3 5">
    <name type="scientific">Dracunculus medinensis</name>
    <name type="common">Guinea worm</name>
    <dbReference type="NCBI Taxonomy" id="318479"/>
    <lineage>
        <taxon>Eukaryota</taxon>
        <taxon>Metazoa</taxon>
        <taxon>Ecdysozoa</taxon>
        <taxon>Nematoda</taxon>
        <taxon>Chromadorea</taxon>
        <taxon>Rhabditida</taxon>
        <taxon>Spirurina</taxon>
        <taxon>Dracunculoidea</taxon>
        <taxon>Dracunculidae</taxon>
        <taxon>Dracunculus</taxon>
    </lineage>
</organism>
<evidence type="ECO:0000313" key="2">
    <source>
        <dbReference type="EMBL" id="VDN58538.1"/>
    </source>
</evidence>
<evidence type="ECO:0000313" key="4">
    <source>
        <dbReference type="Proteomes" id="UP000274756"/>
    </source>
</evidence>
<proteinExistence type="predicted"/>
<name>A0A0N4UBN7_DRAME</name>
<evidence type="ECO:0000313" key="3">
    <source>
        <dbReference type="Proteomes" id="UP000038040"/>
    </source>
</evidence>
<keyword evidence="1" id="KW-1133">Transmembrane helix</keyword>
<protein>
    <submittedName>
        <fullName evidence="5">DC_STAMP domain-containing protein</fullName>
    </submittedName>
</protein>
<gene>
    <name evidence="2" type="ORF">DME_LOCUS8511</name>
</gene>
<dbReference type="OrthoDB" id="5784149at2759"/>
<keyword evidence="1" id="KW-0812">Transmembrane</keyword>
<feature type="transmembrane region" description="Helical" evidence="1">
    <location>
        <begin position="36"/>
        <end position="58"/>
    </location>
</feature>
<evidence type="ECO:0000256" key="1">
    <source>
        <dbReference type="SAM" id="Phobius"/>
    </source>
</evidence>
<sequence>MDRDARLRLFMEDQARMSSLMEDLSWIRRHLERLEFLVTLLVAQIGITILLIGALIIYKACCVENTDNDFTFKENKANLMNPQPGKSGKI</sequence>
<accession>A0A0N4UBN7</accession>
<dbReference type="AlphaFoldDB" id="A0A0N4UBN7"/>
<keyword evidence="1" id="KW-0472">Membrane</keyword>
<dbReference type="Proteomes" id="UP000038040">
    <property type="component" value="Unplaced"/>
</dbReference>
<dbReference type="WBParaSite" id="DME_0000462801-mRNA-1">
    <property type="protein sequence ID" value="DME_0000462801-mRNA-1"/>
    <property type="gene ID" value="DME_0000462801"/>
</dbReference>
<reference evidence="2 4" key="2">
    <citation type="submission" date="2018-11" db="EMBL/GenBank/DDBJ databases">
        <authorList>
            <consortium name="Pathogen Informatics"/>
        </authorList>
    </citation>
    <scope>NUCLEOTIDE SEQUENCE [LARGE SCALE GENOMIC DNA]</scope>
</reference>
<reference evidence="5" key="1">
    <citation type="submission" date="2017-02" db="UniProtKB">
        <authorList>
            <consortium name="WormBaseParasite"/>
        </authorList>
    </citation>
    <scope>IDENTIFICATION</scope>
</reference>